<dbReference type="InterPro" id="IPR019863">
    <property type="entry name" value="Motility-assoc_ABC-rel_GldG"/>
</dbReference>
<dbReference type="InterPro" id="IPR019196">
    <property type="entry name" value="ABC_transp_unknown"/>
</dbReference>
<dbReference type="OrthoDB" id="9777219at2"/>
<dbReference type="Pfam" id="PF09822">
    <property type="entry name" value="ABC_transp_aux"/>
    <property type="match status" value="1"/>
</dbReference>
<gene>
    <name evidence="4" type="primary">gldG</name>
    <name evidence="4" type="ORF">DN752_08010</name>
</gene>
<dbReference type="AlphaFoldDB" id="A0A2Z4II21"/>
<dbReference type="NCBIfam" id="TIGR03521">
    <property type="entry name" value="GldG"/>
    <property type="match status" value="1"/>
</dbReference>
<dbReference type="InterPro" id="IPR055396">
    <property type="entry name" value="DUF7088"/>
</dbReference>
<evidence type="ECO:0000256" key="1">
    <source>
        <dbReference type="SAM" id="Phobius"/>
    </source>
</evidence>
<feature type="transmembrane region" description="Helical" evidence="1">
    <location>
        <begin position="540"/>
        <end position="562"/>
    </location>
</feature>
<feature type="domain" description="ABC-type uncharacterised transport system" evidence="2">
    <location>
        <begin position="201"/>
        <end position="505"/>
    </location>
</feature>
<accession>A0A2Z4II21</accession>
<dbReference type="EMBL" id="CP030041">
    <property type="protein sequence ID" value="AWW30073.1"/>
    <property type="molecule type" value="Genomic_DNA"/>
</dbReference>
<keyword evidence="1" id="KW-1133">Transmembrane helix</keyword>
<keyword evidence="5" id="KW-1185">Reference proteome</keyword>
<evidence type="ECO:0000313" key="4">
    <source>
        <dbReference type="EMBL" id="AWW30073.1"/>
    </source>
</evidence>
<proteinExistence type="predicted"/>
<protein>
    <submittedName>
        <fullName evidence="4">Gliding motility-associated ABC transporter substrate-binding protein GldG</fullName>
    </submittedName>
</protein>
<feature type="domain" description="DUF7088" evidence="3">
    <location>
        <begin position="45"/>
        <end position="154"/>
    </location>
</feature>
<feature type="transmembrane region" description="Helical" evidence="1">
    <location>
        <begin position="16"/>
        <end position="33"/>
    </location>
</feature>
<organism evidence="4 5">
    <name type="scientific">Echinicola strongylocentroti</name>
    <dbReference type="NCBI Taxonomy" id="1795355"/>
    <lineage>
        <taxon>Bacteria</taxon>
        <taxon>Pseudomonadati</taxon>
        <taxon>Bacteroidota</taxon>
        <taxon>Cytophagia</taxon>
        <taxon>Cytophagales</taxon>
        <taxon>Cyclobacteriaceae</taxon>
        <taxon>Echinicola</taxon>
    </lineage>
</organism>
<evidence type="ECO:0000313" key="5">
    <source>
        <dbReference type="Proteomes" id="UP000248688"/>
    </source>
</evidence>
<keyword evidence="1" id="KW-0472">Membrane</keyword>
<evidence type="ECO:0000259" key="2">
    <source>
        <dbReference type="Pfam" id="PF09822"/>
    </source>
</evidence>
<keyword evidence="1" id="KW-0812">Transmembrane</keyword>
<dbReference type="KEGG" id="est:DN752_08010"/>
<reference evidence="4 5" key="1">
    <citation type="submission" date="2018-06" db="EMBL/GenBank/DDBJ databases">
        <title>Echinicola strongylocentroti sp. nov., isolated from a sea urchin Strongylocentrotus intermedius.</title>
        <authorList>
            <person name="Bae S.S."/>
        </authorList>
    </citation>
    <scope>NUCLEOTIDE SEQUENCE [LARGE SCALE GENOMIC DNA]</scope>
    <source>
        <strain evidence="4 5">MEBiC08714</strain>
    </source>
</reference>
<name>A0A2Z4II21_9BACT</name>
<sequence length="572" mass="64632">MREQPLNIRQIRKKHWGGTLVFLLIVLAFILALDHFTQFRIDLTEENRYSLHPFTKDVLETIDTPLEVDILLSGKLPGGMRRFQRNIESTLETFNAYSNAPITVRYFNPMEINDKGEKEEYIIYLAEFGINPTNLFATENGAQTSRLIFPGVIIRNATHETGGLLLKGNRGMSPDQILNLSVENLEYELINMIRKLTRKKKRAVAMITNHGELQEDQGYGVVEALSEDYEVYKVPLQQAKSVDDLLSFDAVIVAGPRDGYADREVYLLDQYLMRGGKLLLCVDPLAVDLAKAGGDGTVAVGFETGLDRMLFKYGVRINKDLVQDMNFGYYPVVAGEFGDQSQLVPLPWPFYVVANTMSEHVITKGLDQAMFRMISTIDTVKASGVQKTPLIYSGRYSRVMSQPVRVAFEDMSQEPDVSLFDQRHLPLVYLLEGDFSSVFQNRFLPKSFENDPDFAETSDGGAIIVTGDGDWLQSVNDRSTGDPVPLGVVPYAETSFANRELLQNMLKYLVDPNGIMATRSKELKIRPLDKKKVQEDKAKWQVLNVALPVVLVLLIGLVKIYFRRRKYGNKVE</sequence>
<dbReference type="Pfam" id="PF23357">
    <property type="entry name" value="DUF7088"/>
    <property type="match status" value="1"/>
</dbReference>
<dbReference type="Proteomes" id="UP000248688">
    <property type="component" value="Chromosome"/>
</dbReference>
<evidence type="ECO:0000259" key="3">
    <source>
        <dbReference type="Pfam" id="PF23357"/>
    </source>
</evidence>